<dbReference type="Gene3D" id="3.30.160.660">
    <property type="match status" value="1"/>
</dbReference>
<dbReference type="Proteomes" id="UP000239698">
    <property type="component" value="Unassembled WGS sequence"/>
</dbReference>
<dbReference type="Gene3D" id="3.30.40.250">
    <property type="match status" value="1"/>
</dbReference>
<protein>
    <submittedName>
        <fullName evidence="3">Cytoplasmic protein</fullName>
    </submittedName>
</protein>
<dbReference type="PANTHER" id="PTHR37809">
    <property type="entry name" value="RIBOSOMAL PROTEIN S12 METHYLTHIOTRANSFERASE ACCESSORY FACTOR YCAO"/>
    <property type="match status" value="1"/>
</dbReference>
<evidence type="ECO:0000259" key="2">
    <source>
        <dbReference type="PROSITE" id="PS51664"/>
    </source>
</evidence>
<dbReference type="RefSeq" id="WP_097166261.1">
    <property type="nucleotide sequence ID" value="NZ_CP028129.1"/>
</dbReference>
<evidence type="ECO:0000313" key="6">
    <source>
        <dbReference type="Proteomes" id="UP000239698"/>
    </source>
</evidence>
<accession>A0ABD6WBJ4</accession>
<reference evidence="5 6" key="1">
    <citation type="submission" date="2018-02" db="EMBL/GenBank/DDBJ databases">
        <title>Bacteriophage NCPPB3778 and a type I-E CRISPR drive the evolution of the US Biological Select Agent, Rathayibacter toxicus.</title>
        <authorList>
            <person name="Davis E.W.II."/>
            <person name="Tabima J.F."/>
            <person name="Weisberg A.J."/>
            <person name="Lopes L.D."/>
            <person name="Wiseman M.S."/>
            <person name="Wiseman M.S."/>
            <person name="Pupko T."/>
            <person name="Belcher M.S."/>
            <person name="Sechler A.J."/>
            <person name="Tancos M.A."/>
            <person name="Schroeder B.K."/>
            <person name="Murray T.D."/>
            <person name="Luster D.G."/>
            <person name="Schneider W.L."/>
            <person name="Rogers E."/>
            <person name="Andreote F.D."/>
            <person name="Grunwald N.J."/>
            <person name="Putnam M.L."/>
            <person name="Chang J.H."/>
        </authorList>
    </citation>
    <scope>NUCLEOTIDE SEQUENCE [LARGE SCALE GENOMIC DNA]</scope>
    <source>
        <strain evidence="4 6">AY1D6</strain>
        <strain evidence="3 5">AY1I9</strain>
    </source>
</reference>
<dbReference type="GeneID" id="49819002"/>
<dbReference type="PROSITE" id="PS51664">
    <property type="entry name" value="YCAO"/>
    <property type="match status" value="1"/>
</dbReference>
<name>A0ABD6WBJ4_RATRA</name>
<dbReference type="PANTHER" id="PTHR37809:SF1">
    <property type="entry name" value="RIBOSOMAL PROTEIN S12 METHYLTHIOTRANSFERASE ACCESSORY FACTOR YCAO"/>
    <property type="match status" value="1"/>
</dbReference>
<dbReference type="Gene3D" id="3.30.1330.230">
    <property type="match status" value="1"/>
</dbReference>
<dbReference type="InterPro" id="IPR003776">
    <property type="entry name" value="YcaO-like_dom"/>
</dbReference>
<comment type="caution">
    <text evidence="3">The sequence shown here is derived from an EMBL/GenBank/DDBJ whole genome shotgun (WGS) entry which is preliminary data.</text>
</comment>
<dbReference type="EMBL" id="PSVT01000011">
    <property type="protein sequence ID" value="PPH77408.1"/>
    <property type="molecule type" value="Genomic_DNA"/>
</dbReference>
<gene>
    <name evidence="3" type="ORF">C5C04_03320</name>
    <name evidence="4" type="ORF">C5C40_07060</name>
</gene>
<dbReference type="Proteomes" id="UP000237881">
    <property type="component" value="Unassembled WGS sequence"/>
</dbReference>
<organism evidence="3 5">
    <name type="scientific">Rathayibacter rathayi</name>
    <name type="common">Corynebacterium rathayi</name>
    <dbReference type="NCBI Taxonomy" id="33887"/>
    <lineage>
        <taxon>Bacteria</taxon>
        <taxon>Bacillati</taxon>
        <taxon>Actinomycetota</taxon>
        <taxon>Actinomycetes</taxon>
        <taxon>Micrococcales</taxon>
        <taxon>Microbacteriaceae</taxon>
        <taxon>Rathayibacter</taxon>
    </lineage>
</organism>
<evidence type="ECO:0000313" key="4">
    <source>
        <dbReference type="EMBL" id="PPH77408.1"/>
    </source>
</evidence>
<evidence type="ECO:0000313" key="3">
    <source>
        <dbReference type="EMBL" id="PPF15579.1"/>
    </source>
</evidence>
<dbReference type="EMBL" id="PSUL01000004">
    <property type="protein sequence ID" value="PPF15579.1"/>
    <property type="molecule type" value="Genomic_DNA"/>
</dbReference>
<feature type="domain" description="YcaO" evidence="2">
    <location>
        <begin position="81"/>
        <end position="450"/>
    </location>
</feature>
<evidence type="ECO:0000256" key="1">
    <source>
        <dbReference type="SAM" id="MobiDB-lite"/>
    </source>
</evidence>
<evidence type="ECO:0000313" key="5">
    <source>
        <dbReference type="Proteomes" id="UP000237881"/>
    </source>
</evidence>
<dbReference type="InterPro" id="IPR027624">
    <property type="entry name" value="TOMM_cyclo_SagD"/>
</dbReference>
<proteinExistence type="predicted"/>
<dbReference type="AlphaFoldDB" id="A0ABD6WBJ4"/>
<dbReference type="NCBIfam" id="TIGR03604">
    <property type="entry name" value="TOMM_cyclo_SagD"/>
    <property type="match status" value="1"/>
</dbReference>
<sequence length="450" mass="49500">MNVLGPTPTPGAQYDLGGLADLDRLVGPLGVVHGVQRLPNQAGEPGFPIYVAQLGDLSPLSKNVRESTRGGSTRGQIDGAGGALDAEKASRLCLAEAIERYASCFVPDDQLVWASSDELGDEAINLRRFPQCSEAELRNPRSIHAPVDTTAPIRWVRGWSLTRSRPVYVPAVSTWLYIPARTRAERFTMPISTGCATHTSLAQAVVNGLSEVIERDSIALTWLQRIPWPQLEIDVDDERLAPFLERYRTSHVRTRFYDATTDAGVPTFYSVDVTPENEVLGQLVMANTSLDPIDSVAKMLRESASSRIAMQASRGRPTDIDEFTSVFHGASYMGAPQRIRDYDFLLESDETRRLSEIRSQLTGDPESDLQGMLERLARINAEVIVVEITTEEARAAGFRVVRVLVPELMPLSFVHTGRYLAHPRLYEAPVAMGYAAADEAGINPLPQPFA</sequence>
<dbReference type="Pfam" id="PF02624">
    <property type="entry name" value="YcaO"/>
    <property type="match status" value="1"/>
</dbReference>
<feature type="region of interest" description="Disordered" evidence="1">
    <location>
        <begin position="61"/>
        <end position="81"/>
    </location>
</feature>
<dbReference type="KEGG" id="rry:C1O28_00920"/>
<keyword evidence="6" id="KW-1185">Reference proteome</keyword>